<dbReference type="InterPro" id="IPR001087">
    <property type="entry name" value="GDSL"/>
</dbReference>
<keyword evidence="1" id="KW-0378">Hydrolase</keyword>
<dbReference type="PANTHER" id="PTHR45648:SF22">
    <property type="entry name" value="GDSL LIPASE_ACYLHYDROLASE FAMILY PROTEIN (AFU_ORTHOLOGUE AFUA_4G14700)"/>
    <property type="match status" value="1"/>
</dbReference>
<evidence type="ECO:0000256" key="2">
    <source>
        <dbReference type="SAM" id="SignalP"/>
    </source>
</evidence>
<dbReference type="CDD" id="cd01846">
    <property type="entry name" value="fatty_acyltransferase_like"/>
    <property type="match status" value="1"/>
</dbReference>
<dbReference type="EMBL" id="ML122262">
    <property type="protein sequence ID" value="RPD61344.1"/>
    <property type="molecule type" value="Genomic_DNA"/>
</dbReference>
<evidence type="ECO:0000313" key="4">
    <source>
        <dbReference type="Proteomes" id="UP000313359"/>
    </source>
</evidence>
<dbReference type="InterPro" id="IPR036514">
    <property type="entry name" value="SGNH_hydro_sf"/>
</dbReference>
<name>A0A5C2SDS9_9APHY</name>
<keyword evidence="4" id="KW-1185">Reference proteome</keyword>
<gene>
    <name evidence="3" type="ORF">L227DRAFT_524500</name>
</gene>
<evidence type="ECO:0000256" key="1">
    <source>
        <dbReference type="ARBA" id="ARBA00022801"/>
    </source>
</evidence>
<keyword evidence="2" id="KW-0732">Signal</keyword>
<dbReference type="PANTHER" id="PTHR45648">
    <property type="entry name" value="GDSL LIPASE/ACYLHYDROLASE FAMILY PROTEIN (AFU_ORTHOLOGUE AFUA_4G14700)"/>
    <property type="match status" value="1"/>
</dbReference>
<dbReference type="InterPro" id="IPR051058">
    <property type="entry name" value="GDSL_Est/Lipase"/>
</dbReference>
<dbReference type="OrthoDB" id="1600564at2759"/>
<dbReference type="AlphaFoldDB" id="A0A5C2SDS9"/>
<feature type="chain" id="PRO_5022865322" description="GDSL lipase/acylhydrolase" evidence="2">
    <location>
        <begin position="27"/>
        <end position="309"/>
    </location>
</feature>
<evidence type="ECO:0008006" key="5">
    <source>
        <dbReference type="Google" id="ProtNLM"/>
    </source>
</evidence>
<reference evidence="3" key="1">
    <citation type="journal article" date="2018" name="Genome Biol. Evol.">
        <title>Genomics and development of Lentinus tigrinus, a white-rot wood-decaying mushroom with dimorphic fruiting bodies.</title>
        <authorList>
            <person name="Wu B."/>
            <person name="Xu Z."/>
            <person name="Knudson A."/>
            <person name="Carlson A."/>
            <person name="Chen N."/>
            <person name="Kovaka S."/>
            <person name="LaButti K."/>
            <person name="Lipzen A."/>
            <person name="Pennachio C."/>
            <person name="Riley R."/>
            <person name="Schakwitz W."/>
            <person name="Umezawa K."/>
            <person name="Ohm R.A."/>
            <person name="Grigoriev I.V."/>
            <person name="Nagy L.G."/>
            <person name="Gibbons J."/>
            <person name="Hibbett D."/>
        </authorList>
    </citation>
    <scope>NUCLEOTIDE SEQUENCE [LARGE SCALE GENOMIC DNA]</scope>
    <source>
        <strain evidence="3">ALCF2SS1-6</strain>
    </source>
</reference>
<dbReference type="Gene3D" id="3.40.50.1110">
    <property type="entry name" value="SGNH hydrolase"/>
    <property type="match status" value="1"/>
</dbReference>
<dbReference type="Proteomes" id="UP000313359">
    <property type="component" value="Unassembled WGS sequence"/>
</dbReference>
<dbReference type="Pfam" id="PF00657">
    <property type="entry name" value="Lipase_GDSL"/>
    <property type="match status" value="1"/>
</dbReference>
<protein>
    <recommendedName>
        <fullName evidence="5">GDSL lipase/acylhydrolase</fullName>
    </recommendedName>
</protein>
<dbReference type="GO" id="GO:0016788">
    <property type="term" value="F:hydrolase activity, acting on ester bonds"/>
    <property type="evidence" value="ECO:0007669"/>
    <property type="project" value="InterPro"/>
</dbReference>
<dbReference type="SUPFAM" id="SSF52266">
    <property type="entry name" value="SGNH hydrolase"/>
    <property type="match status" value="1"/>
</dbReference>
<accession>A0A5C2SDS9</accession>
<dbReference type="STRING" id="1328759.A0A5C2SDS9"/>
<proteinExistence type="predicted"/>
<sequence length="309" mass="33090">MMFGMHLARVVVSAAVILALVSRNLAAPAVANGGSRAFSAVVAFGDSFTDNGKGAWEISNHTWPADPHYAGGRFSNGPVWIEYVADNLTTPLVDYAVGGATTSNALVQGYTGPGSSIAVPSVDQQVANFLKTPPSNVSLARPLFVLLGGANDPLFNPNVTAAQSFHALMSSKAALASAYPRAEILLLSYPDLSRIPYDFYVDAQTKKGLRTFSYELSALFQNAQTQSGGFKHVDLIPLFTSFDYYGTPTAYGFAPLGAYGSCLTGAYGETKTLTVCDDPDEVVFWDEYHPTTHSHSWIAHLFLNALGYH</sequence>
<evidence type="ECO:0000313" key="3">
    <source>
        <dbReference type="EMBL" id="RPD61344.1"/>
    </source>
</evidence>
<organism evidence="3 4">
    <name type="scientific">Lentinus tigrinus ALCF2SS1-6</name>
    <dbReference type="NCBI Taxonomy" id="1328759"/>
    <lineage>
        <taxon>Eukaryota</taxon>
        <taxon>Fungi</taxon>
        <taxon>Dikarya</taxon>
        <taxon>Basidiomycota</taxon>
        <taxon>Agaricomycotina</taxon>
        <taxon>Agaricomycetes</taxon>
        <taxon>Polyporales</taxon>
        <taxon>Polyporaceae</taxon>
        <taxon>Lentinus</taxon>
    </lineage>
</organism>
<feature type="signal peptide" evidence="2">
    <location>
        <begin position="1"/>
        <end position="26"/>
    </location>
</feature>